<reference evidence="11" key="2">
    <citation type="submission" date="2010-01" db="EMBL/GenBank/DDBJ databases">
        <title>The complete genome of Conexibacter woesei DSM 14684.</title>
        <authorList>
            <consortium name="US DOE Joint Genome Institute (JGI-PGF)"/>
            <person name="Lucas S."/>
            <person name="Copeland A."/>
            <person name="Lapidus A."/>
            <person name="Glavina del Rio T."/>
            <person name="Dalin E."/>
            <person name="Tice H."/>
            <person name="Bruce D."/>
            <person name="Goodwin L."/>
            <person name="Pitluck S."/>
            <person name="Kyrpides N."/>
            <person name="Mavromatis K."/>
            <person name="Ivanova N."/>
            <person name="Mikhailova N."/>
            <person name="Chertkov O."/>
            <person name="Brettin T."/>
            <person name="Detter J.C."/>
            <person name="Han C."/>
            <person name="Larimer F."/>
            <person name="Land M."/>
            <person name="Hauser L."/>
            <person name="Markowitz V."/>
            <person name="Cheng J.-F."/>
            <person name="Hugenholtz P."/>
            <person name="Woyke T."/>
            <person name="Wu D."/>
            <person name="Pukall R."/>
            <person name="Steenblock K."/>
            <person name="Schneider S."/>
            <person name="Klenk H.-P."/>
            <person name="Eisen J.A."/>
        </authorList>
    </citation>
    <scope>NUCLEOTIDE SEQUENCE [LARGE SCALE GENOMIC DNA]</scope>
    <source>
        <strain evidence="11">DSM 14684 / CIP 108061 / JCM 11494 / NBRC 100937 / ID131577</strain>
    </source>
</reference>
<dbReference type="EMBL" id="CP001854">
    <property type="protein sequence ID" value="ADB52537.1"/>
    <property type="molecule type" value="Genomic_DNA"/>
</dbReference>
<feature type="domain" description="ABC transporter" evidence="9">
    <location>
        <begin position="13"/>
        <end position="248"/>
    </location>
</feature>
<evidence type="ECO:0000259" key="9">
    <source>
        <dbReference type="PROSITE" id="PS50893"/>
    </source>
</evidence>
<keyword evidence="1" id="KW-0813">Transport</keyword>
<keyword evidence="4" id="KW-0677">Repeat</keyword>
<evidence type="ECO:0000256" key="1">
    <source>
        <dbReference type="ARBA" id="ARBA00022448"/>
    </source>
</evidence>
<dbReference type="InterPro" id="IPR027417">
    <property type="entry name" value="P-loop_NTPase"/>
</dbReference>
<dbReference type="PANTHER" id="PTHR43790:SF3">
    <property type="entry name" value="D-ALLOSE IMPORT ATP-BINDING PROTEIN ALSA-RELATED"/>
    <property type="match status" value="1"/>
</dbReference>
<reference evidence="10 11" key="1">
    <citation type="journal article" date="2010" name="Stand. Genomic Sci.">
        <title>Complete genome sequence of Conexibacter woesei type strain (ID131577).</title>
        <authorList>
            <person name="Pukall R."/>
            <person name="Lapidus A."/>
            <person name="Glavina Del Rio T."/>
            <person name="Copeland A."/>
            <person name="Tice H."/>
            <person name="Cheng J.-F."/>
            <person name="Lucas S."/>
            <person name="Chen F."/>
            <person name="Nolan M."/>
            <person name="Bruce D."/>
            <person name="Goodwin L."/>
            <person name="Pitluck S."/>
            <person name="Mavromatis K."/>
            <person name="Ivanova N."/>
            <person name="Ovchinnikova G."/>
            <person name="Pati A."/>
            <person name="Chen A."/>
            <person name="Palaniappan K."/>
            <person name="Land M."/>
            <person name="Hauser L."/>
            <person name="Chang Y.-J."/>
            <person name="Jeffries C.D."/>
            <person name="Chain P."/>
            <person name="Meincke L."/>
            <person name="Sims D."/>
            <person name="Brettin T."/>
            <person name="Detter J.C."/>
            <person name="Rohde M."/>
            <person name="Goeker M."/>
            <person name="Bristow J."/>
            <person name="Eisen J.A."/>
            <person name="Markowitz V."/>
            <person name="Kyrpides N.C."/>
            <person name="Klenk H.-P."/>
            <person name="Hugenholtz P."/>
        </authorList>
    </citation>
    <scope>NUCLEOTIDE SEQUENCE [LARGE SCALE GENOMIC DNA]</scope>
    <source>
        <strain evidence="11">DSM 14684 / CIP 108061 / JCM 11494 / NBRC 100937 / ID131577</strain>
    </source>
</reference>
<evidence type="ECO:0000313" key="10">
    <source>
        <dbReference type="EMBL" id="ADB52537.1"/>
    </source>
</evidence>
<dbReference type="Pfam" id="PF00005">
    <property type="entry name" value="ABC_tran"/>
    <property type="match status" value="2"/>
</dbReference>
<evidence type="ECO:0000256" key="4">
    <source>
        <dbReference type="ARBA" id="ARBA00022737"/>
    </source>
</evidence>
<gene>
    <name evidence="10" type="ordered locus">Cwoe_4122</name>
</gene>
<keyword evidence="6" id="KW-0067">ATP-binding</keyword>
<dbReference type="SMART" id="SM00382">
    <property type="entry name" value="AAA"/>
    <property type="match status" value="2"/>
</dbReference>
<dbReference type="KEGG" id="cwo:Cwoe_4122"/>
<organism evidence="10 11">
    <name type="scientific">Conexibacter woesei (strain DSM 14684 / CCUG 47730 / CIP 108061 / JCM 11494 / NBRC 100937 / ID131577)</name>
    <dbReference type="NCBI Taxonomy" id="469383"/>
    <lineage>
        <taxon>Bacteria</taxon>
        <taxon>Bacillati</taxon>
        <taxon>Actinomycetota</taxon>
        <taxon>Thermoleophilia</taxon>
        <taxon>Solirubrobacterales</taxon>
        <taxon>Conexibacteraceae</taxon>
        <taxon>Conexibacter</taxon>
    </lineage>
</organism>
<keyword evidence="2" id="KW-1003">Cell membrane</keyword>
<dbReference type="InterPro" id="IPR050107">
    <property type="entry name" value="ABC_carbohydrate_import_ATPase"/>
</dbReference>
<dbReference type="Gene3D" id="3.40.50.300">
    <property type="entry name" value="P-loop containing nucleotide triphosphate hydrolases"/>
    <property type="match status" value="2"/>
</dbReference>
<evidence type="ECO:0000256" key="2">
    <source>
        <dbReference type="ARBA" id="ARBA00022475"/>
    </source>
</evidence>
<keyword evidence="5" id="KW-0547">Nucleotide-binding</keyword>
<proteinExistence type="predicted"/>
<protein>
    <submittedName>
        <fullName evidence="10">ABC transporter related protein</fullName>
    </submittedName>
</protein>
<evidence type="ECO:0000313" key="11">
    <source>
        <dbReference type="Proteomes" id="UP000008229"/>
    </source>
</evidence>
<evidence type="ECO:0000256" key="8">
    <source>
        <dbReference type="ARBA" id="ARBA00023136"/>
    </source>
</evidence>
<dbReference type="InterPro" id="IPR003593">
    <property type="entry name" value="AAA+_ATPase"/>
</dbReference>
<evidence type="ECO:0000256" key="3">
    <source>
        <dbReference type="ARBA" id="ARBA00022597"/>
    </source>
</evidence>
<dbReference type="PROSITE" id="PS00211">
    <property type="entry name" value="ABC_TRANSPORTER_1"/>
    <property type="match status" value="1"/>
</dbReference>
<dbReference type="eggNOG" id="COG1129">
    <property type="taxonomic scope" value="Bacteria"/>
</dbReference>
<dbReference type="GO" id="GO:0016887">
    <property type="term" value="F:ATP hydrolysis activity"/>
    <property type="evidence" value="ECO:0007669"/>
    <property type="project" value="InterPro"/>
</dbReference>
<dbReference type="PANTHER" id="PTHR43790">
    <property type="entry name" value="CARBOHYDRATE TRANSPORT ATP-BINDING PROTEIN MG119-RELATED"/>
    <property type="match status" value="1"/>
</dbReference>
<sequence length="510" mass="53987">MVAQPSRVQPPHVEVRGLEKRYGGVHALAGVDLAIARGTIHGLVGENGAGKSTLGKSITGVVAADAGTIEVEGRAVAYRSPRDALARGMTIIAQELALLPARTVIDNVFLGIEPRRASVVDRRRLRRRYDELCAHAGFALDPRALVGSLRTADQQKVEILRALARNAELIVMDEPTATLTADESARLFSDIRALRERGTTVVYVSHFLDEVLALADVVTIMRDGRVVRSAAASAETSQTLISGMLGRSLDVIHPPKRPPAADAPIVCSAESISRGAAVRDVTLHVRAGEIVGLAGLIGAGRSELARAIFGADRRDGGRVLIDGVDVSPRTPRAAIRAGIAMLPESRKEQGLLMGRSGVENMTLPHLREVSGLVVSGGRQRAVAADLGGVVELAATRERAPVSDLSGGNQQKVLFAKWLYRTPRLLIVDEPTRGVDVGTKRAIYELICGLAEQGIGVLVISSELEEVLGLSHRVLVMRGGRLVAELTGAAATEQNVMGAAFGALETESEAA</sequence>
<dbReference type="CDD" id="cd03215">
    <property type="entry name" value="ABC_Carb_Monos_II"/>
    <property type="match status" value="1"/>
</dbReference>
<evidence type="ECO:0000256" key="5">
    <source>
        <dbReference type="ARBA" id="ARBA00022741"/>
    </source>
</evidence>
<dbReference type="PROSITE" id="PS50893">
    <property type="entry name" value="ABC_TRANSPORTER_2"/>
    <property type="match status" value="2"/>
</dbReference>
<keyword evidence="8" id="KW-0472">Membrane</keyword>
<accession>D3F4T0</accession>
<name>D3F4T0_CONWI</name>
<keyword evidence="7" id="KW-1278">Translocase</keyword>
<dbReference type="SUPFAM" id="SSF52540">
    <property type="entry name" value="P-loop containing nucleoside triphosphate hydrolases"/>
    <property type="match status" value="2"/>
</dbReference>
<dbReference type="Proteomes" id="UP000008229">
    <property type="component" value="Chromosome"/>
</dbReference>
<keyword evidence="3" id="KW-0762">Sugar transport</keyword>
<dbReference type="InterPro" id="IPR017871">
    <property type="entry name" value="ABC_transporter-like_CS"/>
</dbReference>
<dbReference type="InterPro" id="IPR003439">
    <property type="entry name" value="ABC_transporter-like_ATP-bd"/>
</dbReference>
<feature type="domain" description="ABC transporter" evidence="9">
    <location>
        <begin position="260"/>
        <end position="503"/>
    </location>
</feature>
<dbReference type="AlphaFoldDB" id="D3F4T0"/>
<evidence type="ECO:0000256" key="7">
    <source>
        <dbReference type="ARBA" id="ARBA00022967"/>
    </source>
</evidence>
<keyword evidence="11" id="KW-1185">Reference proteome</keyword>
<dbReference type="GO" id="GO:0005524">
    <property type="term" value="F:ATP binding"/>
    <property type="evidence" value="ECO:0007669"/>
    <property type="project" value="UniProtKB-KW"/>
</dbReference>
<evidence type="ECO:0000256" key="6">
    <source>
        <dbReference type="ARBA" id="ARBA00022840"/>
    </source>
</evidence>
<dbReference type="STRING" id="469383.Cwoe_4122"/>
<dbReference type="CDD" id="cd03216">
    <property type="entry name" value="ABC_Carb_Monos_I"/>
    <property type="match status" value="1"/>
</dbReference>
<dbReference type="HOGENOM" id="CLU_000604_92_3_11"/>